<comment type="caution">
    <text evidence="2">The sequence shown here is derived from an EMBL/GenBank/DDBJ whole genome shotgun (WGS) entry which is preliminary data.</text>
</comment>
<reference evidence="2 3" key="1">
    <citation type="journal article" date="2018" name="PLoS Genet.">
        <title>Population sequencing reveals clonal diversity and ancestral inbreeding in the grapevine cultivar Chardonnay.</title>
        <authorList>
            <person name="Roach M.J."/>
            <person name="Johnson D.L."/>
            <person name="Bohlmann J."/>
            <person name="van Vuuren H.J."/>
            <person name="Jones S.J."/>
            <person name="Pretorius I.S."/>
            <person name="Schmidt S.A."/>
            <person name="Borneman A.R."/>
        </authorList>
    </citation>
    <scope>NUCLEOTIDE SEQUENCE [LARGE SCALE GENOMIC DNA]</scope>
    <source>
        <strain evidence="3">cv. Chardonnay</strain>
        <tissue evidence="2">Leaf</tissue>
    </source>
</reference>
<evidence type="ECO:0000313" key="3">
    <source>
        <dbReference type="Proteomes" id="UP000288805"/>
    </source>
</evidence>
<dbReference type="AlphaFoldDB" id="A0A438I476"/>
<sequence length="291" mass="33332">MEEIKRLMAMEFEVKDLRTLKYFLGMEVARSKTGISISQRKYMLDLLEETSMLDCKPIKTPIEQGGKAKLIEGDTVDKGRYQQLVGKLIYLSHTRPDITFVVSVVSQYMHSSCQGHFDAVYRTLRYLKKTPGKGLFFGKQGNKKVEIFTDADWAGSVNDRKSTSESCTRLWGNLVTWRSKKQSVVARSSAEAEYRVIAHGICEAIWLKWLLEELQISCEFPMQLYCDNKGTISIAHNPVHHDRTKYVEVDRHFITEKLKNGIISIEYIPTDQQVADILTKGLSGPTFEYTQ</sequence>
<accession>A0A438I476</accession>
<protein>
    <submittedName>
        <fullName evidence="2">Retrovirus-related Pol polyprotein from transposon RE1</fullName>
    </submittedName>
</protein>
<organism evidence="2 3">
    <name type="scientific">Vitis vinifera</name>
    <name type="common">Grape</name>
    <dbReference type="NCBI Taxonomy" id="29760"/>
    <lineage>
        <taxon>Eukaryota</taxon>
        <taxon>Viridiplantae</taxon>
        <taxon>Streptophyta</taxon>
        <taxon>Embryophyta</taxon>
        <taxon>Tracheophyta</taxon>
        <taxon>Spermatophyta</taxon>
        <taxon>Magnoliopsida</taxon>
        <taxon>eudicotyledons</taxon>
        <taxon>Gunneridae</taxon>
        <taxon>Pentapetalae</taxon>
        <taxon>rosids</taxon>
        <taxon>Vitales</taxon>
        <taxon>Vitaceae</taxon>
        <taxon>Viteae</taxon>
        <taxon>Vitis</taxon>
    </lineage>
</organism>
<feature type="domain" description="Reverse transcriptase Ty1/copia-type" evidence="1">
    <location>
        <begin position="2"/>
        <end position="63"/>
    </location>
</feature>
<dbReference type="Proteomes" id="UP000288805">
    <property type="component" value="Unassembled WGS sequence"/>
</dbReference>
<dbReference type="Pfam" id="PF07727">
    <property type="entry name" value="RVT_2"/>
    <property type="match status" value="1"/>
</dbReference>
<evidence type="ECO:0000259" key="1">
    <source>
        <dbReference type="Pfam" id="PF07727"/>
    </source>
</evidence>
<dbReference type="SUPFAM" id="SSF56672">
    <property type="entry name" value="DNA/RNA polymerases"/>
    <property type="match status" value="1"/>
</dbReference>
<dbReference type="PANTHER" id="PTHR11439:SF440">
    <property type="entry name" value="INTEGRASE CATALYTIC DOMAIN-CONTAINING PROTEIN"/>
    <property type="match status" value="1"/>
</dbReference>
<dbReference type="InterPro" id="IPR043502">
    <property type="entry name" value="DNA/RNA_pol_sf"/>
</dbReference>
<dbReference type="InterPro" id="IPR013103">
    <property type="entry name" value="RVT_2"/>
</dbReference>
<name>A0A438I476_VITVI</name>
<dbReference type="PANTHER" id="PTHR11439">
    <property type="entry name" value="GAG-POL-RELATED RETROTRANSPOSON"/>
    <property type="match status" value="1"/>
</dbReference>
<dbReference type="EMBL" id="QGNW01000144">
    <property type="protein sequence ID" value="RVW91504.1"/>
    <property type="molecule type" value="Genomic_DNA"/>
</dbReference>
<evidence type="ECO:0000313" key="2">
    <source>
        <dbReference type="EMBL" id="RVW91504.1"/>
    </source>
</evidence>
<proteinExistence type="predicted"/>
<dbReference type="CDD" id="cd09272">
    <property type="entry name" value="RNase_HI_RT_Ty1"/>
    <property type="match status" value="1"/>
</dbReference>
<gene>
    <name evidence="2" type="primary">RE1_2988</name>
    <name evidence="2" type="ORF">CK203_046171</name>
</gene>